<keyword evidence="7" id="KW-1185">Reference proteome</keyword>
<dbReference type="EMBL" id="JBBPBK010000012">
    <property type="protein sequence ID" value="KAK9273832.1"/>
    <property type="molecule type" value="Genomic_DNA"/>
</dbReference>
<evidence type="ECO:0000313" key="6">
    <source>
        <dbReference type="EMBL" id="KAK9273832.1"/>
    </source>
</evidence>
<dbReference type="CDD" id="cd04216">
    <property type="entry name" value="Phytocyanin"/>
    <property type="match status" value="1"/>
</dbReference>
<dbReference type="GO" id="GO:0046872">
    <property type="term" value="F:metal ion binding"/>
    <property type="evidence" value="ECO:0007669"/>
    <property type="project" value="UniProtKB-KW"/>
</dbReference>
<dbReference type="PROSITE" id="PS51485">
    <property type="entry name" value="PHYTOCYANIN"/>
    <property type="match status" value="1"/>
</dbReference>
<evidence type="ECO:0000256" key="1">
    <source>
        <dbReference type="ARBA" id="ARBA00022723"/>
    </source>
</evidence>
<comment type="caution">
    <text evidence="6">The sequence shown here is derived from an EMBL/GenBank/DDBJ whole genome shotgun (WGS) entry which is preliminary data.</text>
</comment>
<reference evidence="6 7" key="1">
    <citation type="journal article" date="2024" name="Plant J.">
        <title>Genome sequences and population genomics reveal climatic adaptation and genomic divergence between two closely related sweetgum species.</title>
        <authorList>
            <person name="Xu W.Q."/>
            <person name="Ren C.Q."/>
            <person name="Zhang X.Y."/>
            <person name="Comes H.P."/>
            <person name="Liu X.H."/>
            <person name="Li Y.G."/>
            <person name="Kettle C.J."/>
            <person name="Jalonen R."/>
            <person name="Gaisberger H."/>
            <person name="Ma Y.Z."/>
            <person name="Qiu Y.X."/>
        </authorList>
    </citation>
    <scope>NUCLEOTIDE SEQUENCE [LARGE SCALE GENOMIC DNA]</scope>
    <source>
        <strain evidence="6">Hangzhou</strain>
    </source>
</reference>
<dbReference type="GO" id="GO:0009055">
    <property type="term" value="F:electron transfer activity"/>
    <property type="evidence" value="ECO:0007669"/>
    <property type="project" value="InterPro"/>
</dbReference>
<dbReference type="AlphaFoldDB" id="A0AAP0WLZ9"/>
<dbReference type="FunFam" id="2.60.40.420:FF:000003">
    <property type="entry name" value="Blue copper"/>
    <property type="match status" value="1"/>
</dbReference>
<dbReference type="PANTHER" id="PTHR33021:SF350">
    <property type="entry name" value="UCLACYANIN-2"/>
    <property type="match status" value="1"/>
</dbReference>
<dbReference type="SUPFAM" id="SSF49503">
    <property type="entry name" value="Cupredoxins"/>
    <property type="match status" value="1"/>
</dbReference>
<dbReference type="InterPro" id="IPR008972">
    <property type="entry name" value="Cupredoxin"/>
</dbReference>
<gene>
    <name evidence="6" type="ORF">L1049_018643</name>
</gene>
<evidence type="ECO:0000313" key="7">
    <source>
        <dbReference type="Proteomes" id="UP001415857"/>
    </source>
</evidence>
<name>A0AAP0WLZ9_LIQFO</name>
<feature type="compositionally biased region" description="Pro residues" evidence="3">
    <location>
        <begin position="128"/>
        <end position="140"/>
    </location>
</feature>
<dbReference type="Gene3D" id="2.60.40.420">
    <property type="entry name" value="Cupredoxins - blue copper proteins"/>
    <property type="match status" value="1"/>
</dbReference>
<dbReference type="InterPro" id="IPR039391">
    <property type="entry name" value="Phytocyanin-like"/>
</dbReference>
<proteinExistence type="predicted"/>
<sequence>MAMAVALLFLLLATPAVVYAAQHTVGDSTGWTTGQNYVTWASAQTFLVGDTLVFNYGSTHAVDEVTSTDYANCATSNAIKSYNSSPTTILLNSTGPLYFFCPTAGHCLQGMRLSINVVASNTNGTTSSPPPPPPPPPPPHSGATSNLCAMNRLNARTFPPLGCCICIYGLGKRQCYCSSSCCFTNNTSSCL</sequence>
<dbReference type="Pfam" id="PF02298">
    <property type="entry name" value="Cu_bind_like"/>
    <property type="match status" value="1"/>
</dbReference>
<dbReference type="Proteomes" id="UP001415857">
    <property type="component" value="Unassembled WGS sequence"/>
</dbReference>
<keyword evidence="4" id="KW-0732">Signal</keyword>
<dbReference type="InterPro" id="IPR003245">
    <property type="entry name" value="Phytocyanin_dom"/>
</dbReference>
<protein>
    <recommendedName>
        <fullName evidence="5">Phytocyanin domain-containing protein</fullName>
    </recommendedName>
</protein>
<feature type="region of interest" description="Disordered" evidence="3">
    <location>
        <begin position="120"/>
        <end position="143"/>
    </location>
</feature>
<evidence type="ECO:0000256" key="2">
    <source>
        <dbReference type="ARBA" id="ARBA00023180"/>
    </source>
</evidence>
<evidence type="ECO:0000256" key="4">
    <source>
        <dbReference type="SAM" id="SignalP"/>
    </source>
</evidence>
<organism evidence="6 7">
    <name type="scientific">Liquidambar formosana</name>
    <name type="common">Formosan gum</name>
    <dbReference type="NCBI Taxonomy" id="63359"/>
    <lineage>
        <taxon>Eukaryota</taxon>
        <taxon>Viridiplantae</taxon>
        <taxon>Streptophyta</taxon>
        <taxon>Embryophyta</taxon>
        <taxon>Tracheophyta</taxon>
        <taxon>Spermatophyta</taxon>
        <taxon>Magnoliopsida</taxon>
        <taxon>eudicotyledons</taxon>
        <taxon>Gunneridae</taxon>
        <taxon>Pentapetalae</taxon>
        <taxon>Saxifragales</taxon>
        <taxon>Altingiaceae</taxon>
        <taxon>Liquidambar</taxon>
    </lineage>
</organism>
<evidence type="ECO:0000256" key="3">
    <source>
        <dbReference type="SAM" id="MobiDB-lite"/>
    </source>
</evidence>
<keyword evidence="2" id="KW-0325">Glycoprotein</keyword>
<keyword evidence="1" id="KW-0479">Metal-binding</keyword>
<evidence type="ECO:0000259" key="5">
    <source>
        <dbReference type="PROSITE" id="PS51485"/>
    </source>
</evidence>
<feature type="signal peptide" evidence="4">
    <location>
        <begin position="1"/>
        <end position="20"/>
    </location>
</feature>
<accession>A0AAP0WLZ9</accession>
<dbReference type="PANTHER" id="PTHR33021">
    <property type="entry name" value="BLUE COPPER PROTEIN"/>
    <property type="match status" value="1"/>
</dbReference>
<dbReference type="GO" id="GO:0005886">
    <property type="term" value="C:plasma membrane"/>
    <property type="evidence" value="ECO:0007669"/>
    <property type="project" value="TreeGrafter"/>
</dbReference>
<feature type="domain" description="Phytocyanin" evidence="5">
    <location>
        <begin position="21"/>
        <end position="119"/>
    </location>
</feature>
<feature type="chain" id="PRO_5042831962" description="Phytocyanin domain-containing protein" evidence="4">
    <location>
        <begin position="21"/>
        <end position="191"/>
    </location>
</feature>